<reference evidence="3" key="1">
    <citation type="journal article" date="2020" name="Stud. Mycol.">
        <title>101 Dothideomycetes genomes: a test case for predicting lifestyles and emergence of pathogens.</title>
        <authorList>
            <person name="Haridas S."/>
            <person name="Albert R."/>
            <person name="Binder M."/>
            <person name="Bloem J."/>
            <person name="Labutti K."/>
            <person name="Salamov A."/>
            <person name="Andreopoulos B."/>
            <person name="Baker S."/>
            <person name="Barry K."/>
            <person name="Bills G."/>
            <person name="Bluhm B."/>
            <person name="Cannon C."/>
            <person name="Castanera R."/>
            <person name="Culley D."/>
            <person name="Daum C."/>
            <person name="Ezra D."/>
            <person name="Gonzalez J."/>
            <person name="Henrissat B."/>
            <person name="Kuo A."/>
            <person name="Liang C."/>
            <person name="Lipzen A."/>
            <person name="Lutzoni F."/>
            <person name="Magnuson J."/>
            <person name="Mondo S."/>
            <person name="Nolan M."/>
            <person name="Ohm R."/>
            <person name="Pangilinan J."/>
            <person name="Park H.-J."/>
            <person name="Ramirez L."/>
            <person name="Alfaro M."/>
            <person name="Sun H."/>
            <person name="Tritt A."/>
            <person name="Yoshinaga Y."/>
            <person name="Zwiers L.-H."/>
            <person name="Turgeon B."/>
            <person name="Goodwin S."/>
            <person name="Spatafora J."/>
            <person name="Crous P."/>
            <person name="Grigoriev I."/>
        </authorList>
    </citation>
    <scope>NUCLEOTIDE SEQUENCE</scope>
    <source>
        <strain evidence="3">CBS 130266</strain>
    </source>
</reference>
<evidence type="ECO:0000256" key="1">
    <source>
        <dbReference type="SAM" id="SignalP"/>
    </source>
</evidence>
<dbReference type="PANTHER" id="PTHR43355:SF7">
    <property type="entry name" value="NAD(P)-BINDING DOMAIN-CONTAINING PROTEIN"/>
    <property type="match status" value="1"/>
</dbReference>
<evidence type="ECO:0000313" key="3">
    <source>
        <dbReference type="EMBL" id="KAF2425524.1"/>
    </source>
</evidence>
<feature type="chain" id="PRO_5040490304" evidence="1">
    <location>
        <begin position="20"/>
        <end position="254"/>
    </location>
</feature>
<sequence>MKVIVIGATGNLGLRLVAALLTHGHTVVAYVRSTKKLESLLSAAIYNRVTVVQGDATDSISIKKAILEGNCDAVINAAGLAALPPWAKSDLPEIFRAVVKGVREAGVEREKPLRAWFLGGLGVLQFPGSDSMLSNYVPIYLEHRQNLQLLKSLPPNTIDWSMLCPATMTPESAEINVPSKSSHGPLVANATSPPAWQDSWIKHAPLIGRTVSCAMNAPRYETTLEQNADFIASDLRSLESEWKGVTVGVIDASR</sequence>
<protein>
    <submittedName>
        <fullName evidence="3">NAD(P)-binding protein</fullName>
    </submittedName>
</protein>
<dbReference type="AlphaFoldDB" id="A0A9P4NL69"/>
<dbReference type="PANTHER" id="PTHR43355">
    <property type="entry name" value="FLAVIN REDUCTASE (NADPH)"/>
    <property type="match status" value="1"/>
</dbReference>
<keyword evidence="1" id="KW-0732">Signal</keyword>
<keyword evidence="4" id="KW-1185">Reference proteome</keyword>
<dbReference type="EMBL" id="MU007069">
    <property type="protein sequence ID" value="KAF2425524.1"/>
    <property type="molecule type" value="Genomic_DNA"/>
</dbReference>
<dbReference type="InterPro" id="IPR036291">
    <property type="entry name" value="NAD(P)-bd_dom_sf"/>
</dbReference>
<evidence type="ECO:0000259" key="2">
    <source>
        <dbReference type="Pfam" id="PF13460"/>
    </source>
</evidence>
<dbReference type="Proteomes" id="UP000800235">
    <property type="component" value="Unassembled WGS sequence"/>
</dbReference>
<gene>
    <name evidence="3" type="ORF">EJ08DRAFT_399529</name>
</gene>
<dbReference type="SUPFAM" id="SSF51735">
    <property type="entry name" value="NAD(P)-binding Rossmann-fold domains"/>
    <property type="match status" value="1"/>
</dbReference>
<evidence type="ECO:0000313" key="4">
    <source>
        <dbReference type="Proteomes" id="UP000800235"/>
    </source>
</evidence>
<feature type="domain" description="NAD(P)-binding" evidence="2">
    <location>
        <begin position="7"/>
        <end position="173"/>
    </location>
</feature>
<organism evidence="3 4">
    <name type="scientific">Tothia fuscella</name>
    <dbReference type="NCBI Taxonomy" id="1048955"/>
    <lineage>
        <taxon>Eukaryota</taxon>
        <taxon>Fungi</taxon>
        <taxon>Dikarya</taxon>
        <taxon>Ascomycota</taxon>
        <taxon>Pezizomycotina</taxon>
        <taxon>Dothideomycetes</taxon>
        <taxon>Pleosporomycetidae</taxon>
        <taxon>Venturiales</taxon>
        <taxon>Cylindrosympodiaceae</taxon>
        <taxon>Tothia</taxon>
    </lineage>
</organism>
<dbReference type="GO" id="GO:0016646">
    <property type="term" value="F:oxidoreductase activity, acting on the CH-NH group of donors, NAD or NADP as acceptor"/>
    <property type="evidence" value="ECO:0007669"/>
    <property type="project" value="TreeGrafter"/>
</dbReference>
<feature type="signal peptide" evidence="1">
    <location>
        <begin position="1"/>
        <end position="19"/>
    </location>
</feature>
<accession>A0A9P4NL69</accession>
<dbReference type="InterPro" id="IPR051606">
    <property type="entry name" value="Polyketide_Oxido-like"/>
</dbReference>
<proteinExistence type="predicted"/>
<dbReference type="InterPro" id="IPR016040">
    <property type="entry name" value="NAD(P)-bd_dom"/>
</dbReference>
<dbReference type="OrthoDB" id="10254221at2759"/>
<dbReference type="Gene3D" id="3.40.50.720">
    <property type="entry name" value="NAD(P)-binding Rossmann-like Domain"/>
    <property type="match status" value="1"/>
</dbReference>
<dbReference type="Pfam" id="PF13460">
    <property type="entry name" value="NAD_binding_10"/>
    <property type="match status" value="1"/>
</dbReference>
<name>A0A9P4NL69_9PEZI</name>
<comment type="caution">
    <text evidence="3">The sequence shown here is derived from an EMBL/GenBank/DDBJ whole genome shotgun (WGS) entry which is preliminary data.</text>
</comment>